<sequence length="97" mass="11250">MRSKEEYMELLRSYFQNKAKAYGVVKMALFGSVVRGEQTETSDVDVAYEGKADILLRCRMKQELEDLFGCRVDIIRLREQLSGTTFLQNISKDLLYV</sequence>
<evidence type="ECO:0000256" key="2">
    <source>
        <dbReference type="ARBA" id="ARBA00022679"/>
    </source>
</evidence>
<dbReference type="EMBL" id="QSEF01000007">
    <property type="protein sequence ID" value="RGZ49385.1"/>
    <property type="molecule type" value="Genomic_DNA"/>
</dbReference>
<dbReference type="CDD" id="cd05403">
    <property type="entry name" value="NT_KNTase_like"/>
    <property type="match status" value="1"/>
</dbReference>
<evidence type="ECO:0000313" key="13">
    <source>
        <dbReference type="Proteomes" id="UP000283732"/>
    </source>
</evidence>
<gene>
    <name evidence="11" type="ORF">DW191_05225</name>
    <name evidence="10" type="ORF">DW986_06265</name>
    <name evidence="9" type="ORF">DXB61_17120</name>
</gene>
<evidence type="ECO:0000256" key="6">
    <source>
        <dbReference type="ARBA" id="ARBA00022840"/>
    </source>
</evidence>
<dbReference type="RefSeq" id="WP_005645439.1">
    <property type="nucleotide sequence ID" value="NZ_DAWDXW010000016.1"/>
</dbReference>
<dbReference type="Proteomes" id="UP000285173">
    <property type="component" value="Unassembled WGS sequence"/>
</dbReference>
<dbReference type="InterPro" id="IPR041633">
    <property type="entry name" value="Polbeta"/>
</dbReference>
<evidence type="ECO:0000313" key="14">
    <source>
        <dbReference type="Proteomes" id="UP000285173"/>
    </source>
</evidence>
<evidence type="ECO:0000256" key="3">
    <source>
        <dbReference type="ARBA" id="ARBA00022695"/>
    </source>
</evidence>
<evidence type="ECO:0000256" key="1">
    <source>
        <dbReference type="ARBA" id="ARBA00001946"/>
    </source>
</evidence>
<dbReference type="EMBL" id="QRKC01000001">
    <property type="protein sequence ID" value="RHH80492.1"/>
    <property type="molecule type" value="Genomic_DNA"/>
</dbReference>
<dbReference type="GO" id="GO:0016779">
    <property type="term" value="F:nucleotidyltransferase activity"/>
    <property type="evidence" value="ECO:0007669"/>
    <property type="project" value="UniProtKB-KW"/>
</dbReference>
<dbReference type="Proteomes" id="UP000261088">
    <property type="component" value="Unassembled WGS sequence"/>
</dbReference>
<evidence type="ECO:0000313" key="10">
    <source>
        <dbReference type="EMBL" id="RGZ49385.1"/>
    </source>
</evidence>
<dbReference type="Pfam" id="PF18765">
    <property type="entry name" value="Polbeta"/>
    <property type="match status" value="1"/>
</dbReference>
<accession>A0A3R6HPC8</accession>
<dbReference type="GO" id="GO:0005524">
    <property type="term" value="F:ATP binding"/>
    <property type="evidence" value="ECO:0007669"/>
    <property type="project" value="UniProtKB-KW"/>
</dbReference>
<feature type="domain" description="Polymerase beta nucleotidyltransferase" evidence="8">
    <location>
        <begin position="15"/>
        <end position="92"/>
    </location>
</feature>
<dbReference type="GO" id="GO:0046872">
    <property type="term" value="F:metal ion binding"/>
    <property type="evidence" value="ECO:0007669"/>
    <property type="project" value="UniProtKB-KW"/>
</dbReference>
<dbReference type="Proteomes" id="UP000283732">
    <property type="component" value="Unassembled WGS sequence"/>
</dbReference>
<dbReference type="InterPro" id="IPR052038">
    <property type="entry name" value="Type-VII_TA_antitoxin"/>
</dbReference>
<keyword evidence="5" id="KW-0547">Nucleotide-binding</keyword>
<keyword evidence="2" id="KW-0808">Transferase</keyword>
<dbReference type="InterPro" id="IPR043519">
    <property type="entry name" value="NT_sf"/>
</dbReference>
<organism evidence="11 13">
    <name type="scientific">Parabacteroides merdae</name>
    <dbReference type="NCBI Taxonomy" id="46503"/>
    <lineage>
        <taxon>Bacteria</taxon>
        <taxon>Pseudomonadati</taxon>
        <taxon>Bacteroidota</taxon>
        <taxon>Bacteroidia</taxon>
        <taxon>Bacteroidales</taxon>
        <taxon>Tannerellaceae</taxon>
        <taxon>Parabacteroides</taxon>
    </lineage>
</organism>
<protein>
    <submittedName>
        <fullName evidence="11">DNA polymerase subunit beta</fullName>
    </submittedName>
</protein>
<dbReference type="PANTHER" id="PTHR33571">
    <property type="entry name" value="SSL8005 PROTEIN"/>
    <property type="match status" value="1"/>
</dbReference>
<evidence type="ECO:0000313" key="11">
    <source>
        <dbReference type="EMBL" id="RHH80492.1"/>
    </source>
</evidence>
<reference evidence="12 13" key="1">
    <citation type="submission" date="2018-08" db="EMBL/GenBank/DDBJ databases">
        <title>A genome reference for cultivated species of the human gut microbiota.</title>
        <authorList>
            <person name="Zou Y."/>
            <person name="Xue W."/>
            <person name="Luo G."/>
        </authorList>
    </citation>
    <scope>NUCLEOTIDE SEQUENCE [LARGE SCALE GENOMIC DNA]</scope>
    <source>
        <strain evidence="11 13">AM16-50</strain>
        <strain evidence="10 14">AM50-15</strain>
        <strain evidence="9 12">OM05-11AA</strain>
    </source>
</reference>
<proteinExistence type="predicted"/>
<evidence type="ECO:0000256" key="5">
    <source>
        <dbReference type="ARBA" id="ARBA00022741"/>
    </source>
</evidence>
<comment type="caution">
    <text evidence="11">The sequence shown here is derived from an EMBL/GenBank/DDBJ whole genome shotgun (WGS) entry which is preliminary data.</text>
</comment>
<name>A0A3R6HPC8_9BACT</name>
<keyword evidence="4" id="KW-0479">Metal-binding</keyword>
<comment type="cofactor">
    <cofactor evidence="1">
        <name>Mg(2+)</name>
        <dbReference type="ChEBI" id="CHEBI:18420"/>
    </cofactor>
</comment>
<keyword evidence="6" id="KW-0067">ATP-binding</keyword>
<dbReference type="Gene3D" id="3.30.460.10">
    <property type="entry name" value="Beta Polymerase, domain 2"/>
    <property type="match status" value="1"/>
</dbReference>
<evidence type="ECO:0000256" key="7">
    <source>
        <dbReference type="ARBA" id="ARBA00022842"/>
    </source>
</evidence>
<dbReference type="SUPFAM" id="SSF81301">
    <property type="entry name" value="Nucleotidyltransferase"/>
    <property type="match status" value="1"/>
</dbReference>
<evidence type="ECO:0000313" key="9">
    <source>
        <dbReference type="EMBL" id="RGN46386.1"/>
    </source>
</evidence>
<dbReference type="AlphaFoldDB" id="A0A3R6HPC8"/>
<keyword evidence="3" id="KW-0548">Nucleotidyltransferase</keyword>
<evidence type="ECO:0000256" key="4">
    <source>
        <dbReference type="ARBA" id="ARBA00022723"/>
    </source>
</evidence>
<keyword evidence="7" id="KW-0460">Magnesium</keyword>
<dbReference type="EMBL" id="QSUP01000034">
    <property type="protein sequence ID" value="RGN46386.1"/>
    <property type="molecule type" value="Genomic_DNA"/>
</dbReference>
<evidence type="ECO:0000313" key="12">
    <source>
        <dbReference type="Proteomes" id="UP000261088"/>
    </source>
</evidence>
<evidence type="ECO:0000259" key="8">
    <source>
        <dbReference type="Pfam" id="PF18765"/>
    </source>
</evidence>
<dbReference type="PANTHER" id="PTHR33571:SF14">
    <property type="entry name" value="PROTEIN ADENYLYLTRANSFERASE MJ0435-RELATED"/>
    <property type="match status" value="1"/>
</dbReference>